<reference evidence="2" key="2">
    <citation type="journal article" date="2010" name="FEMS Microbiol. Lett.">
        <title>Analysis of plasmid diversity in 96 Rhodococcus equi strains isolated in Normandy (France) and sequencing of the 87-kb type I virulence plasmid.</title>
        <authorList>
            <person name="Duquesne F."/>
            <person name="Hebert L."/>
            <person name="Sevin C."/>
            <person name="Breuil M.F."/>
            <person name="Tapprest J."/>
            <person name="Laugier C."/>
            <person name="Petry S."/>
        </authorList>
    </citation>
    <scope>NUCLEOTIDE SEQUENCE</scope>
    <source>
        <strain evidence="2">MBE116</strain>
        <plasmid evidence="2">pVAPAMBE116</plasmid>
    </source>
</reference>
<evidence type="ECO:0000313" key="2">
    <source>
        <dbReference type="EMBL" id="ADI50228.1"/>
    </source>
</evidence>
<geneLocation type="plasmid" evidence="3">
    <name>pREAT701</name>
    <name>p33701</name>
</geneLocation>
<name>Q9EU85_RHOHA</name>
<dbReference type="Proteomes" id="UP000706122">
    <property type="component" value="Unassembled WGS sequence"/>
</dbReference>
<geneLocation type="plasmid" evidence="1">
    <name>unnamed</name>
</geneLocation>
<dbReference type="OMA" id="AGHTNAM"/>
<dbReference type="EMBL" id="WVDC01000024">
    <property type="protein sequence ID" value="NKW44560.1"/>
    <property type="molecule type" value="Genomic_DNA"/>
</dbReference>
<evidence type="ECO:0000313" key="7">
    <source>
        <dbReference type="EMBL" id="MBM4717349.1"/>
    </source>
</evidence>
<dbReference type="EMBL" id="AF116907">
    <property type="protein sequence ID" value="AAG21758.1"/>
    <property type="molecule type" value="Genomic_DNA"/>
</dbReference>
<proteinExistence type="predicted"/>
<keyword evidence="3" id="KW-0614">Plasmid</keyword>
<dbReference type="EMBL" id="WUXR01000006">
    <property type="protein sequence ID" value="MBM4566194.1"/>
    <property type="molecule type" value="Genomic_DNA"/>
</dbReference>
<evidence type="ECO:0000313" key="8">
    <source>
        <dbReference type="EMBL" id="NKT77969.1"/>
    </source>
</evidence>
<protein>
    <submittedName>
        <fullName evidence="3">Uncharacterized protein</fullName>
    </submittedName>
</protein>
<evidence type="ECO:0000313" key="4">
    <source>
        <dbReference type="EMBL" id="MBM4566194.1"/>
    </source>
</evidence>
<dbReference type="EMBL" id="AP001204">
    <property type="protein sequence ID" value="BAB16664.1"/>
    <property type="molecule type" value="Genomic_DNA"/>
</dbReference>
<dbReference type="EMBL" id="WVBC01000020">
    <property type="protein sequence ID" value="NKT77969.1"/>
    <property type="molecule type" value="Genomic_DNA"/>
</dbReference>
<reference evidence="4" key="3">
    <citation type="submission" date="2019-11" db="EMBL/GenBank/DDBJ databases">
        <title>Spread of Macrolides and rifampicin resistant Rhodococcus equi in clinical isolates in the USA.</title>
        <authorList>
            <person name="Alvarez-Narvaez S."/>
            <person name="Huber L."/>
            <person name="Cohen N.D."/>
            <person name="Slovis N."/>
            <person name="Greiter M."/>
            <person name="Giguere S."/>
            <person name="Hart K."/>
        </authorList>
    </citation>
    <scope>NUCLEOTIDE SEQUENCE</scope>
    <source>
        <strain evidence="4">Lh_17</strain>
        <strain evidence="5">Lh_38</strain>
        <strain evidence="7">Lh_5</strain>
    </source>
</reference>
<geneLocation type="plasmid" evidence="2">
    <name>pVAPAMBE116</name>
</geneLocation>
<dbReference type="Proteomes" id="UP000603463">
    <property type="component" value="Unassembled WGS sequence"/>
</dbReference>
<dbReference type="RefSeq" id="WP_010900417.1">
    <property type="nucleotide sequence ID" value="NC_002576.1"/>
</dbReference>
<dbReference type="EMBL" id="WUXD01000038">
    <property type="protein sequence ID" value="MBM4628564.1"/>
    <property type="molecule type" value="Genomic_DNA"/>
</dbReference>
<evidence type="ECO:0000313" key="6">
    <source>
        <dbReference type="EMBL" id="MBM4628564.1"/>
    </source>
</evidence>
<sequence>MRYSAIDAARVWVGEQLRYPQRIPRTTTVLDWSAIPWTLQRRLEDVARASGTIDFGSLPRRRWFSTRSALSASDHTTVASASTMLHWPTHADTDETRIVTLAEGVVDRTASHPAWTIPAVGGRRSVIGLHMELHAIAAAANELLTLRSSTPDPPTAAGVATQSREEWNRRQVLFAQSRSALSDRVAALRVVEDALDRVHSVAEELRTVQRLSADTHLAEQLHQQMAGAELAAADARTAGEQLEEVEQNLRAQVDYLDTLVSRTLRP</sequence>
<reference evidence="8" key="4">
    <citation type="journal article" date="2020" name="Environ. Microbiol.">
        <title>The novel and transferable erm(51) gene confers Macrolides, Lincosamides, and Streptogramins B (MLSB) resistance to clonal Rhodococcus equi in the environment.</title>
        <authorList>
            <person name="Huber L."/>
            <person name="Giguere S."/>
            <person name="Slovis N.M."/>
            <person name="Alvarez-Narvaez S."/>
            <person name="Hart K.A."/>
            <person name="Greiter M."/>
            <person name="Morris E.R.A."/>
            <person name="Cohen N.D."/>
        </authorList>
    </citation>
    <scope>NUCLEOTIDE SEQUENCE</scope>
    <source>
        <strain evidence="8">Lh_116_1</strain>
        <strain evidence="9">Lh_16_1</strain>
    </source>
</reference>
<dbReference type="EMBL" id="WUXD01000038">
    <property type="protein sequence ID" value="MBM4628491.1"/>
    <property type="molecule type" value="Genomic_DNA"/>
</dbReference>
<dbReference type="Proteomes" id="UP000738270">
    <property type="component" value="Unassembled WGS sequence"/>
</dbReference>
<evidence type="ECO:0000313" key="5">
    <source>
        <dbReference type="EMBL" id="MBM4628491.1"/>
    </source>
</evidence>
<dbReference type="EMBL" id="HM114217">
    <property type="protein sequence ID" value="ADI50228.1"/>
    <property type="molecule type" value="Genomic_DNA"/>
</dbReference>
<dbReference type="AlphaFoldDB" id="Q9EU85"/>
<dbReference type="Proteomes" id="UP000808906">
    <property type="component" value="Unassembled WGS sequence"/>
</dbReference>
<dbReference type="EMBL" id="WUYC01000012">
    <property type="protein sequence ID" value="MBM4717349.1"/>
    <property type="molecule type" value="Genomic_DNA"/>
</dbReference>
<organism evidence="3">
    <name type="scientific">Rhodococcus hoagii</name>
    <name type="common">Corynebacterium equii</name>
    <dbReference type="NCBI Taxonomy" id="43767"/>
    <lineage>
        <taxon>Bacteria</taxon>
        <taxon>Bacillati</taxon>
        <taxon>Actinomycetota</taxon>
        <taxon>Actinomycetes</taxon>
        <taxon>Mycobacteriales</taxon>
        <taxon>Nocardiaceae</taxon>
        <taxon>Prescottella</taxon>
    </lineage>
</organism>
<accession>Q9EU85</accession>
<evidence type="ECO:0000313" key="9">
    <source>
        <dbReference type="EMBL" id="NKW44560.1"/>
    </source>
</evidence>
<gene>
    <name evidence="3" type="primary">orf55</name>
    <name evidence="4" type="ORF">GS441_12330</name>
    <name evidence="5" type="ORF">GS453_17185</name>
    <name evidence="6" type="ORF">GS453_17565</name>
    <name evidence="7" type="ORF">GS551_24830</name>
    <name evidence="8" type="ORF">GS882_07485</name>
    <name evidence="9" type="ORF">GS947_24150</name>
    <name evidence="2" type="ORF">pVAPA_0340</name>
</gene>
<evidence type="ECO:0000313" key="1">
    <source>
        <dbReference type="EMBL" id="AAG21758.1"/>
    </source>
</evidence>
<dbReference type="Proteomes" id="UP000608063">
    <property type="component" value="Unassembled WGS sequence"/>
</dbReference>
<evidence type="ECO:0000313" key="3">
    <source>
        <dbReference type="EMBL" id="BAB16664.1"/>
    </source>
</evidence>
<reference evidence="3" key="1">
    <citation type="journal article" date="2000" name="Infect. Immun.">
        <title>DNA sequence and comparison of virulence plasmids from Rhodococcus equi ATCC 33701 and 103.</title>
        <authorList>
            <person name="Takai S."/>
            <person name="Hines S.A."/>
            <person name="Sekizaki T."/>
            <person name="Nicholson V.M."/>
            <person name="Alperin D.A."/>
            <person name="Osaki M."/>
            <person name="Takamatsu D."/>
            <person name="Nakamura M."/>
            <person name="Suzuki K."/>
            <person name="Ogino N."/>
            <person name="Kakuda T."/>
            <person name="Dan H."/>
            <person name="Prescott J.F."/>
        </authorList>
    </citation>
    <scope>NUCLEOTIDE SEQUENCE</scope>
    <source>
        <strain evidence="1">103</strain>
        <strain evidence="3">ATCC33701</strain>
        <plasmid evidence="3">pREAT701 (p33701)</plasmid>
        <plasmid evidence="1">unnamed</plasmid>
    </source>
</reference>